<dbReference type="Gene3D" id="3.90.220.20">
    <property type="entry name" value="DNA methylase specificity domains"/>
    <property type="match status" value="2"/>
</dbReference>
<dbReference type="GO" id="GO:0009307">
    <property type="term" value="P:DNA restriction-modification system"/>
    <property type="evidence" value="ECO:0007669"/>
    <property type="project" value="UniProtKB-KW"/>
</dbReference>
<keyword evidence="5" id="KW-0255">Endonuclease</keyword>
<dbReference type="InterPro" id="IPR000055">
    <property type="entry name" value="Restrct_endonuc_typeI_TRD"/>
</dbReference>
<dbReference type="InterPro" id="IPR052021">
    <property type="entry name" value="Type-I_RS_S_subunit"/>
</dbReference>
<dbReference type="CDD" id="cd16961">
    <property type="entry name" value="RMtype1_S_TRD-CR_like"/>
    <property type="match status" value="1"/>
</dbReference>
<dbReference type="PANTHER" id="PTHR30408:SF13">
    <property type="entry name" value="TYPE I RESTRICTION ENZYME HINDI SPECIFICITY SUBUNIT"/>
    <property type="match status" value="1"/>
</dbReference>
<feature type="domain" description="Type I restriction modification DNA specificity" evidence="4">
    <location>
        <begin position="201"/>
        <end position="349"/>
    </location>
</feature>
<dbReference type="SUPFAM" id="SSF116734">
    <property type="entry name" value="DNA methylase specificity domain"/>
    <property type="match status" value="2"/>
</dbReference>
<evidence type="ECO:0000259" key="4">
    <source>
        <dbReference type="Pfam" id="PF01420"/>
    </source>
</evidence>
<comment type="caution">
    <text evidence="5">The sequence shown here is derived from an EMBL/GenBank/DDBJ whole genome shotgun (WGS) entry which is preliminary data.</text>
</comment>
<dbReference type="PANTHER" id="PTHR30408">
    <property type="entry name" value="TYPE-1 RESTRICTION ENZYME ECOKI SPECIFICITY PROTEIN"/>
    <property type="match status" value="1"/>
</dbReference>
<keyword evidence="6" id="KW-1185">Reference proteome</keyword>
<keyword evidence="5" id="KW-0378">Hydrolase</keyword>
<gene>
    <name evidence="5" type="ORF">E0F88_00470</name>
</gene>
<feature type="domain" description="Type I restriction modification DNA specificity" evidence="4">
    <location>
        <begin position="1"/>
        <end position="184"/>
    </location>
</feature>
<keyword evidence="3" id="KW-0238">DNA-binding</keyword>
<evidence type="ECO:0000256" key="1">
    <source>
        <dbReference type="ARBA" id="ARBA00010923"/>
    </source>
</evidence>
<evidence type="ECO:0000313" key="6">
    <source>
        <dbReference type="Proteomes" id="UP000294850"/>
    </source>
</evidence>
<comment type="similarity">
    <text evidence="1">Belongs to the type-I restriction system S methylase family.</text>
</comment>
<reference evidence="5 6" key="1">
    <citation type="submission" date="2019-03" db="EMBL/GenBank/DDBJ databases">
        <title>Dyadobacter AR-3-6 sp. nov., isolated from arctic soil.</title>
        <authorList>
            <person name="Chaudhary D.K."/>
        </authorList>
    </citation>
    <scope>NUCLEOTIDE SEQUENCE [LARGE SCALE GENOMIC DNA]</scope>
    <source>
        <strain evidence="5 6">AR-3-6</strain>
    </source>
</reference>
<evidence type="ECO:0000313" key="5">
    <source>
        <dbReference type="EMBL" id="TDE18061.1"/>
    </source>
</evidence>
<sequence length="390" mass="43954">MSEWKEYKLGEVSKIQTGPFGSQLHASDYVVTGIPSIMPTNIGQRLDIRTDQIVYVDPKDIERLKKYKVLENDIVYSRRGDVEKCAFITEQQEGWLCGTGCLRIRFSSPEVLPKFVAYYLSTPDIKSWVLNSAVGTTMPNLNSGILTKLPLRVPEKKVQVQISNTLSSLDDKIDLLHRQNKTLESMAETLFRQWFVEEAEEKVKLGDYVKTSSGGTPSRSNLDYYANGTVKWVKSKELKGNFIFDTEEKITDEAVKNSSAKLFPSNTVLIAMYGATVGEYALLAEPSTCNQAICGLIPNENMPYTFLFTLIKLNKENLIALAGGSAQQNISQELIKEFEIPYSKSKIDKFHNTTDPFFQKIKSNTDQTEKLKLLREALLPKLMSGEIQLS</sequence>
<keyword evidence="2" id="KW-0680">Restriction system</keyword>
<dbReference type="GO" id="GO:0004519">
    <property type="term" value="F:endonuclease activity"/>
    <property type="evidence" value="ECO:0007669"/>
    <property type="project" value="UniProtKB-KW"/>
</dbReference>
<dbReference type="RefSeq" id="WP_131955606.1">
    <property type="nucleotide sequence ID" value="NZ_SMFL01000001.1"/>
</dbReference>
<dbReference type="AlphaFoldDB" id="A0A4R5E0L0"/>
<keyword evidence="5" id="KW-0540">Nuclease</keyword>
<proteinExistence type="inferred from homology"/>
<name>A0A4R5E0L0_9BACT</name>
<protein>
    <submittedName>
        <fullName evidence="5">Restriction endonuclease subunit S</fullName>
    </submittedName>
</protein>
<accession>A0A4R5E0L0</accession>
<dbReference type="GO" id="GO:0003677">
    <property type="term" value="F:DNA binding"/>
    <property type="evidence" value="ECO:0007669"/>
    <property type="project" value="UniProtKB-KW"/>
</dbReference>
<dbReference type="Proteomes" id="UP000294850">
    <property type="component" value="Unassembled WGS sequence"/>
</dbReference>
<dbReference type="EMBL" id="SMFL01000001">
    <property type="protein sequence ID" value="TDE18061.1"/>
    <property type="molecule type" value="Genomic_DNA"/>
</dbReference>
<organism evidence="5 6">
    <name type="scientific">Dyadobacter psychrotolerans</name>
    <dbReference type="NCBI Taxonomy" id="2541721"/>
    <lineage>
        <taxon>Bacteria</taxon>
        <taxon>Pseudomonadati</taxon>
        <taxon>Bacteroidota</taxon>
        <taxon>Cytophagia</taxon>
        <taxon>Cytophagales</taxon>
        <taxon>Spirosomataceae</taxon>
        <taxon>Dyadobacter</taxon>
    </lineage>
</organism>
<evidence type="ECO:0000256" key="3">
    <source>
        <dbReference type="ARBA" id="ARBA00023125"/>
    </source>
</evidence>
<dbReference type="OrthoDB" id="825893at2"/>
<dbReference type="Pfam" id="PF01420">
    <property type="entry name" value="Methylase_S"/>
    <property type="match status" value="2"/>
</dbReference>
<dbReference type="InterPro" id="IPR044946">
    <property type="entry name" value="Restrct_endonuc_typeI_TRD_sf"/>
</dbReference>
<evidence type="ECO:0000256" key="2">
    <source>
        <dbReference type="ARBA" id="ARBA00022747"/>
    </source>
</evidence>